<dbReference type="EMBL" id="DVLP01000093">
    <property type="protein sequence ID" value="HIT74597.1"/>
    <property type="molecule type" value="Genomic_DNA"/>
</dbReference>
<dbReference type="PANTHER" id="PTHR47396">
    <property type="entry name" value="TYPE I RESTRICTION ENZYME ECOKI R PROTEIN"/>
    <property type="match status" value="1"/>
</dbReference>
<dbReference type="SMART" id="SM00487">
    <property type="entry name" value="DEXDc"/>
    <property type="match status" value="1"/>
</dbReference>
<dbReference type="InterPro" id="IPR006935">
    <property type="entry name" value="Helicase/UvrB_N"/>
</dbReference>
<sequence length="603" mass="65563">MTAEPNLLTDVDPEARALVDKGAQKLSPAFPAERAAWGTGKSLRAWQAAALDRYRETDPTDFLVVATPGAGKTSFALTVAADLLGRRVIDRITIVAPTDHLKTQWAEAAGRLGINIDPKFGTRQGRTSTDYQGVALTYAGVAANPLALRIRTEQFRTLVILDEIHHAGDALSWGDAVREAFEPARRRLALTGTPFRSDTNPIPFVRYAEDGAGVLRSDADFTYGYADALADRIVRPVLFMAYSGDLHWRTRAGDEIAARLGTAMTRDMAAQALRTALDPDGSWMSAVLQAADKRLSEVRQGVPDAGGLVIATDQTHARAYAALLKQITGKQPTLVLSDEPGSSKKISRFADNDDRWMVAVRMVSEGVDVPRLSVGVYATATATPLFFAQAVGRFVRSRSRGETASVFLPSVGHLLHFATEMEAQRDHVLKIPGGAEVDEEDLMAAAEREEQASDALVEEEQGTFAALASEADFDKVVFDGNDFGMSAVAGSAEEQDYLGLPGLLEPDQVKDLLSRRQREHMKRSQDTAAAEEATPAAHERLRALRKELNGLVGAWHHRTNLPHGVIHNKLREECGGPAIAGASADELMERIERIRQWALTRSS</sequence>
<name>A0A9D1KMB7_9ACTN</name>
<dbReference type="GO" id="GO:0016787">
    <property type="term" value="F:hydrolase activity"/>
    <property type="evidence" value="ECO:0007669"/>
    <property type="project" value="InterPro"/>
</dbReference>
<keyword evidence="3" id="KW-0547">Nucleotide-binding</keyword>
<comment type="caution">
    <text evidence="3">The sequence shown here is derived from an EMBL/GenBank/DDBJ whole genome shotgun (WGS) entry which is preliminary data.</text>
</comment>
<accession>A0A9D1KMB7</accession>
<evidence type="ECO:0000259" key="2">
    <source>
        <dbReference type="PROSITE" id="PS51192"/>
    </source>
</evidence>
<dbReference type="GO" id="GO:0005524">
    <property type="term" value="F:ATP binding"/>
    <property type="evidence" value="ECO:0007669"/>
    <property type="project" value="InterPro"/>
</dbReference>
<proteinExistence type="predicted"/>
<dbReference type="GO" id="GO:0004386">
    <property type="term" value="F:helicase activity"/>
    <property type="evidence" value="ECO:0007669"/>
    <property type="project" value="UniProtKB-KW"/>
</dbReference>
<dbReference type="Proteomes" id="UP000886842">
    <property type="component" value="Unassembled WGS sequence"/>
</dbReference>
<protein>
    <submittedName>
        <fullName evidence="3">DEAD/DEAH box helicase</fullName>
    </submittedName>
</protein>
<dbReference type="InterPro" id="IPR050742">
    <property type="entry name" value="Helicase_Restrict-Modif_Enz"/>
</dbReference>
<dbReference type="InterPro" id="IPR014001">
    <property type="entry name" value="Helicase_ATP-bd"/>
</dbReference>
<dbReference type="PROSITE" id="PS51192">
    <property type="entry name" value="HELICASE_ATP_BIND_1"/>
    <property type="match status" value="1"/>
</dbReference>
<dbReference type="GO" id="GO:0003677">
    <property type="term" value="F:DNA binding"/>
    <property type="evidence" value="ECO:0007669"/>
    <property type="project" value="InterPro"/>
</dbReference>
<evidence type="ECO:0000313" key="3">
    <source>
        <dbReference type="EMBL" id="HIT74597.1"/>
    </source>
</evidence>
<feature type="domain" description="Helicase ATP-binding" evidence="2">
    <location>
        <begin position="53"/>
        <end position="212"/>
    </location>
</feature>
<dbReference type="PANTHER" id="PTHR47396:SF2">
    <property type="entry name" value="HELICASE ATP-BINDING DOMAIN-CONTAINING PROTEIN"/>
    <property type="match status" value="1"/>
</dbReference>
<dbReference type="GO" id="GO:0005829">
    <property type="term" value="C:cytosol"/>
    <property type="evidence" value="ECO:0007669"/>
    <property type="project" value="TreeGrafter"/>
</dbReference>
<dbReference type="InterPro" id="IPR027417">
    <property type="entry name" value="P-loop_NTPase"/>
</dbReference>
<reference evidence="3" key="1">
    <citation type="submission" date="2020-10" db="EMBL/GenBank/DDBJ databases">
        <authorList>
            <person name="Gilroy R."/>
        </authorList>
    </citation>
    <scope>NUCLEOTIDE SEQUENCE</scope>
    <source>
        <strain evidence="3">ChiGjej1B1-24693</strain>
    </source>
</reference>
<evidence type="ECO:0000313" key="4">
    <source>
        <dbReference type="Proteomes" id="UP000886842"/>
    </source>
</evidence>
<dbReference type="Pfam" id="PF04851">
    <property type="entry name" value="ResIII"/>
    <property type="match status" value="1"/>
</dbReference>
<gene>
    <name evidence="3" type="ORF">IAA98_03340</name>
</gene>
<dbReference type="SUPFAM" id="SSF52540">
    <property type="entry name" value="P-loop containing nucleoside triphosphate hydrolases"/>
    <property type="match status" value="2"/>
</dbReference>
<dbReference type="Gene3D" id="3.40.50.300">
    <property type="entry name" value="P-loop containing nucleotide triphosphate hydrolases"/>
    <property type="match status" value="2"/>
</dbReference>
<evidence type="ECO:0000256" key="1">
    <source>
        <dbReference type="SAM" id="MobiDB-lite"/>
    </source>
</evidence>
<dbReference type="AlphaFoldDB" id="A0A9D1KMB7"/>
<keyword evidence="3" id="KW-0067">ATP-binding</keyword>
<keyword evidence="3" id="KW-0347">Helicase</keyword>
<organism evidence="3 4">
    <name type="scientific">Candidatus Avipropionibacterium avicola</name>
    <dbReference type="NCBI Taxonomy" id="2840701"/>
    <lineage>
        <taxon>Bacteria</taxon>
        <taxon>Bacillati</taxon>
        <taxon>Actinomycetota</taxon>
        <taxon>Actinomycetes</taxon>
        <taxon>Propionibacteriales</taxon>
        <taxon>Propionibacteriaceae</taxon>
        <taxon>Propionibacteriaceae incertae sedis</taxon>
        <taxon>Candidatus Avipropionibacterium</taxon>
    </lineage>
</organism>
<feature type="compositionally biased region" description="Low complexity" evidence="1">
    <location>
        <begin position="527"/>
        <end position="536"/>
    </location>
</feature>
<keyword evidence="3" id="KW-0378">Hydrolase</keyword>
<feature type="region of interest" description="Disordered" evidence="1">
    <location>
        <begin position="516"/>
        <end position="536"/>
    </location>
</feature>
<reference evidence="3" key="2">
    <citation type="journal article" date="2021" name="PeerJ">
        <title>Extensive microbial diversity within the chicken gut microbiome revealed by metagenomics and culture.</title>
        <authorList>
            <person name="Gilroy R."/>
            <person name="Ravi A."/>
            <person name="Getino M."/>
            <person name="Pursley I."/>
            <person name="Horton D.L."/>
            <person name="Alikhan N.F."/>
            <person name="Baker D."/>
            <person name="Gharbi K."/>
            <person name="Hall N."/>
            <person name="Watson M."/>
            <person name="Adriaenssens E.M."/>
            <person name="Foster-Nyarko E."/>
            <person name="Jarju S."/>
            <person name="Secka A."/>
            <person name="Antonio M."/>
            <person name="Oren A."/>
            <person name="Chaudhuri R.R."/>
            <person name="La Ragione R."/>
            <person name="Hildebrand F."/>
            <person name="Pallen M.J."/>
        </authorList>
    </citation>
    <scope>NUCLEOTIDE SEQUENCE</scope>
    <source>
        <strain evidence="3">ChiGjej1B1-24693</strain>
    </source>
</reference>